<evidence type="ECO:0000259" key="1">
    <source>
        <dbReference type="Pfam" id="PF03358"/>
    </source>
</evidence>
<dbReference type="Pfam" id="PF03358">
    <property type="entry name" value="FMN_red"/>
    <property type="match status" value="1"/>
</dbReference>
<protein>
    <submittedName>
        <fullName evidence="2">NAD(P)H-dependent oxidoreductase</fullName>
    </submittedName>
</protein>
<dbReference type="SUPFAM" id="SSF52218">
    <property type="entry name" value="Flavoproteins"/>
    <property type="match status" value="1"/>
</dbReference>
<dbReference type="PANTHER" id="PTHR30543:SF21">
    <property type="entry name" value="NAD(P)H-DEPENDENT FMN REDUCTASE LOT6"/>
    <property type="match status" value="1"/>
</dbReference>
<sequence length="182" mass="19713">MKKIAVIVGSTRHGSWNRAIAEDLVSMLPDGYEAEFLSIADLPFYDQDWDTPEAIPAAVTELRAKADAADGFIITTPEYNRSMSAVLKNALDILSRPYGAQTFSGKPTLVASASPGGFGGFGAIRDLRNVLAFLDAQVIAQPEIYLSFIHNLYVENKLNDDTAAFLRTAVAKFVAAFPPEAK</sequence>
<dbReference type="RefSeq" id="WP_204424013.1">
    <property type="nucleotide sequence ID" value="NZ_CP070228.1"/>
</dbReference>
<dbReference type="PANTHER" id="PTHR30543">
    <property type="entry name" value="CHROMATE REDUCTASE"/>
    <property type="match status" value="1"/>
</dbReference>
<dbReference type="InterPro" id="IPR050712">
    <property type="entry name" value="NAD(P)H-dep_reductase"/>
</dbReference>
<dbReference type="Gene3D" id="3.40.50.360">
    <property type="match status" value="1"/>
</dbReference>
<feature type="domain" description="NADPH-dependent FMN reductase-like" evidence="1">
    <location>
        <begin position="3"/>
        <end position="149"/>
    </location>
</feature>
<name>A0ABX7IHG8_9ACTO</name>
<organism evidence="2 3">
    <name type="scientific">Arcanobacterium phocisimile</name>
    <dbReference type="NCBI Taxonomy" id="1302235"/>
    <lineage>
        <taxon>Bacteria</taxon>
        <taxon>Bacillati</taxon>
        <taxon>Actinomycetota</taxon>
        <taxon>Actinomycetes</taxon>
        <taxon>Actinomycetales</taxon>
        <taxon>Actinomycetaceae</taxon>
        <taxon>Arcanobacterium</taxon>
    </lineage>
</organism>
<dbReference type="InterPro" id="IPR005025">
    <property type="entry name" value="FMN_Rdtase-like_dom"/>
</dbReference>
<proteinExistence type="predicted"/>
<gene>
    <name evidence="2" type="ORF">JTE88_07430</name>
</gene>
<evidence type="ECO:0000313" key="2">
    <source>
        <dbReference type="EMBL" id="QRV01904.1"/>
    </source>
</evidence>
<dbReference type="EMBL" id="CP070228">
    <property type="protein sequence ID" value="QRV01904.1"/>
    <property type="molecule type" value="Genomic_DNA"/>
</dbReference>
<evidence type="ECO:0000313" key="3">
    <source>
        <dbReference type="Proteomes" id="UP000602653"/>
    </source>
</evidence>
<dbReference type="InterPro" id="IPR029039">
    <property type="entry name" value="Flavoprotein-like_sf"/>
</dbReference>
<dbReference type="Proteomes" id="UP000602653">
    <property type="component" value="Chromosome"/>
</dbReference>
<accession>A0ABX7IHG8</accession>
<reference evidence="2 3" key="1">
    <citation type="submission" date="2021-02" db="EMBL/GenBank/DDBJ databases">
        <title>Complete Genome Sequence of Arcanobacterium phocisimile strain DSM 26142T from a harbour seal.</title>
        <authorList>
            <person name="Borowiak M."/>
            <person name="Alssahen M."/>
            <person name="Malorny B."/>
            <person name="Laemmler C."/>
            <person name="Siebert U."/>
            <person name="Ploetz M."/>
            <person name="Abdulmawjood A."/>
        </authorList>
    </citation>
    <scope>NUCLEOTIDE SEQUENCE [LARGE SCALE GENOMIC DNA]</scope>
    <source>
        <strain evidence="2 3">DSM 26142</strain>
    </source>
</reference>
<keyword evidence="3" id="KW-1185">Reference proteome</keyword>